<dbReference type="SMART" id="SM00244">
    <property type="entry name" value="PHB"/>
    <property type="match status" value="1"/>
</dbReference>
<evidence type="ECO:0000313" key="11">
    <source>
        <dbReference type="Proteomes" id="UP001597337"/>
    </source>
</evidence>
<dbReference type="Pfam" id="PF01145">
    <property type="entry name" value="Band_7"/>
    <property type="match status" value="1"/>
</dbReference>
<evidence type="ECO:0000256" key="2">
    <source>
        <dbReference type="ARBA" id="ARBA00006971"/>
    </source>
</evidence>
<evidence type="ECO:0000256" key="5">
    <source>
        <dbReference type="ARBA" id="ARBA00023136"/>
    </source>
</evidence>
<comment type="subcellular location">
    <subcellularLocation>
        <location evidence="1">Membrane</location>
        <topology evidence="1">Single-pass membrane protein</topology>
    </subcellularLocation>
</comment>
<protein>
    <recommendedName>
        <fullName evidence="6">Protein HflK</fullName>
    </recommendedName>
</protein>
<dbReference type="PRINTS" id="PR00721">
    <property type="entry name" value="STOMATIN"/>
</dbReference>
<dbReference type="PANTHER" id="PTHR43327">
    <property type="entry name" value="STOMATIN-LIKE PROTEIN 2, MITOCHONDRIAL"/>
    <property type="match status" value="1"/>
</dbReference>
<evidence type="ECO:0000256" key="6">
    <source>
        <dbReference type="RuleBase" id="RU364113"/>
    </source>
</evidence>
<accession>A0ABW4YCM5</accession>
<dbReference type="Pfam" id="PF12221">
    <property type="entry name" value="HflK_N"/>
    <property type="match status" value="1"/>
</dbReference>
<evidence type="ECO:0000256" key="1">
    <source>
        <dbReference type="ARBA" id="ARBA00004167"/>
    </source>
</evidence>
<evidence type="ECO:0000256" key="8">
    <source>
        <dbReference type="SAM" id="MobiDB-lite"/>
    </source>
</evidence>
<comment type="caution">
    <text evidence="10">The sequence shown here is derived from an EMBL/GenBank/DDBJ whole genome shotgun (WGS) entry which is preliminary data.</text>
</comment>
<keyword evidence="11" id="KW-1185">Reference proteome</keyword>
<sequence length="388" mass="42578">MAWNEPGGGNKDPWSGRPGGDQGPPDLDEVVRKLQERLGGLFGGGKPTGNGPSNGGGRFSSKAIGVVLLILVLVWLASGIYIVEPAERGVVMRFGKYTDTTGPGPHWHMPLPLETVIKVNVDEISTITHRASMLTQDENIVEVELTVQSRIQDAADYLFQDQDPERTLNDATVTVVRVTIGQSKLDYVMTEGRSAVAVTIKQRIQKLLDRYKTGLIVTSVNMQPAKPPEQVKAAFDDAIKAREDKERLENQAEAYSNEVLPHARGRAARILADAKAYRDKSIAEAEGESARFEAILTEYAKAPAVTRERLYIETMEQVMSSNGKVLLDVQEGGNSLIYLPIDQLMKQQPQTTTKPGSNGNEEPSTVATVPEKTPTPPQRVVDRDRRAR</sequence>
<comment type="function">
    <text evidence="6">HflC and HflK could encode or regulate a protease.</text>
</comment>
<name>A0ABW4YCM5_9GAMM</name>
<dbReference type="InterPro" id="IPR010201">
    <property type="entry name" value="HflK"/>
</dbReference>
<dbReference type="PANTHER" id="PTHR43327:SF2">
    <property type="entry name" value="MODULATOR OF FTSH PROTEASE HFLK"/>
    <property type="match status" value="1"/>
</dbReference>
<reference evidence="11" key="1">
    <citation type="journal article" date="2019" name="Int. J. Syst. Evol. Microbiol.">
        <title>The Global Catalogue of Microorganisms (GCM) 10K type strain sequencing project: providing services to taxonomists for standard genome sequencing and annotation.</title>
        <authorList>
            <consortium name="The Broad Institute Genomics Platform"/>
            <consortium name="The Broad Institute Genome Sequencing Center for Infectious Disease"/>
            <person name="Wu L."/>
            <person name="Ma J."/>
        </authorList>
    </citation>
    <scope>NUCLEOTIDE SEQUENCE [LARGE SCALE GENOMIC DNA]</scope>
    <source>
        <strain evidence="11">KACC 12597</strain>
    </source>
</reference>
<proteinExistence type="inferred from homology"/>
<dbReference type="GO" id="GO:0006508">
    <property type="term" value="P:proteolysis"/>
    <property type="evidence" value="ECO:0007669"/>
    <property type="project" value="UniProtKB-KW"/>
</dbReference>
<dbReference type="Proteomes" id="UP001597337">
    <property type="component" value="Unassembled WGS sequence"/>
</dbReference>
<dbReference type="InterPro" id="IPR050710">
    <property type="entry name" value="Band7/mec-2_domain"/>
</dbReference>
<dbReference type="NCBIfam" id="TIGR01933">
    <property type="entry name" value="hflK"/>
    <property type="match status" value="1"/>
</dbReference>
<feature type="compositionally biased region" description="Polar residues" evidence="8">
    <location>
        <begin position="347"/>
        <end position="367"/>
    </location>
</feature>
<dbReference type="InterPro" id="IPR036013">
    <property type="entry name" value="Band_7/SPFH_dom_sf"/>
</dbReference>
<keyword evidence="4 6" id="KW-1133">Transmembrane helix</keyword>
<evidence type="ECO:0000313" key="10">
    <source>
        <dbReference type="EMBL" id="MFD2113375.1"/>
    </source>
</evidence>
<keyword evidence="10" id="KW-0378">Hydrolase</keyword>
<comment type="subunit">
    <text evidence="6">HflC and HflK may interact to form a multimeric complex.</text>
</comment>
<dbReference type="CDD" id="cd03404">
    <property type="entry name" value="SPFH_HflK"/>
    <property type="match status" value="1"/>
</dbReference>
<dbReference type="InterPro" id="IPR020980">
    <property type="entry name" value="Membrane_HflK_N"/>
</dbReference>
<keyword evidence="7" id="KW-0175">Coiled coil</keyword>
<keyword evidence="10" id="KW-0645">Protease</keyword>
<evidence type="ECO:0000256" key="4">
    <source>
        <dbReference type="ARBA" id="ARBA00022989"/>
    </source>
</evidence>
<feature type="region of interest" description="Disordered" evidence="8">
    <location>
        <begin position="347"/>
        <end position="388"/>
    </location>
</feature>
<gene>
    <name evidence="10" type="primary">hflK</name>
    <name evidence="10" type="ORF">ACFSJC_16115</name>
</gene>
<dbReference type="GO" id="GO:0008233">
    <property type="term" value="F:peptidase activity"/>
    <property type="evidence" value="ECO:0007669"/>
    <property type="project" value="UniProtKB-KW"/>
</dbReference>
<dbReference type="InterPro" id="IPR001107">
    <property type="entry name" value="Band_7"/>
</dbReference>
<evidence type="ECO:0000259" key="9">
    <source>
        <dbReference type="SMART" id="SM00244"/>
    </source>
</evidence>
<feature type="domain" description="Band 7" evidence="9">
    <location>
        <begin position="78"/>
        <end position="239"/>
    </location>
</feature>
<dbReference type="RefSeq" id="WP_386028179.1">
    <property type="nucleotide sequence ID" value="NZ_JBHUHX010000048.1"/>
</dbReference>
<evidence type="ECO:0000256" key="3">
    <source>
        <dbReference type="ARBA" id="ARBA00022692"/>
    </source>
</evidence>
<organism evidence="10 11">
    <name type="scientific">Thiorhodococcus fuscus</name>
    <dbReference type="NCBI Taxonomy" id="527200"/>
    <lineage>
        <taxon>Bacteria</taxon>
        <taxon>Pseudomonadati</taxon>
        <taxon>Pseudomonadota</taxon>
        <taxon>Gammaproteobacteria</taxon>
        <taxon>Chromatiales</taxon>
        <taxon>Chromatiaceae</taxon>
        <taxon>Thiorhodococcus</taxon>
    </lineage>
</organism>
<comment type="similarity">
    <text evidence="2 6">Belongs to the band 7/mec-2 family. HflK subfamily.</text>
</comment>
<keyword evidence="3 6" id="KW-0812">Transmembrane</keyword>
<dbReference type="Gene3D" id="3.30.479.30">
    <property type="entry name" value="Band 7 domain"/>
    <property type="match status" value="1"/>
</dbReference>
<dbReference type="InterPro" id="IPR001972">
    <property type="entry name" value="Stomatin_HflK_fam"/>
</dbReference>
<feature type="compositionally biased region" description="Gly residues" evidence="8">
    <location>
        <begin position="1"/>
        <end position="10"/>
    </location>
</feature>
<dbReference type="EMBL" id="JBHUHX010000048">
    <property type="protein sequence ID" value="MFD2113375.1"/>
    <property type="molecule type" value="Genomic_DNA"/>
</dbReference>
<feature type="transmembrane region" description="Helical" evidence="6">
    <location>
        <begin position="63"/>
        <end position="83"/>
    </location>
</feature>
<dbReference type="SUPFAM" id="SSF117892">
    <property type="entry name" value="Band 7/SPFH domain"/>
    <property type="match status" value="1"/>
</dbReference>
<feature type="coiled-coil region" evidence="7">
    <location>
        <begin position="231"/>
        <end position="258"/>
    </location>
</feature>
<evidence type="ECO:0000256" key="7">
    <source>
        <dbReference type="SAM" id="Coils"/>
    </source>
</evidence>
<keyword evidence="5 6" id="KW-0472">Membrane</keyword>
<feature type="region of interest" description="Disordered" evidence="8">
    <location>
        <begin position="1"/>
        <end position="28"/>
    </location>
</feature>